<dbReference type="Proteomes" id="UP000249915">
    <property type="component" value="Unassembled WGS sequence"/>
</dbReference>
<dbReference type="InterPro" id="IPR036259">
    <property type="entry name" value="MFS_trans_sf"/>
</dbReference>
<sequence length="492" mass="51115">MTVSDTADPDPRRWRALAVTLTAGFMTLLDVSIVNVALPSIQRSLGASVAGAQWVVAGYALTFGLVLVSGGRLGDALGRRRMFLIALSGFVLTSALAGAATSETMLVVARLLQGCAAGMLTPQNTGLIQTLFRGAERGKAFGMFGTIVGLSTAVGPVLGGLIIAAFGADNGWRWVFFVNVPIGVVALVLAARLLPRRRAVRGRSLREQLDPLGIVLLGLAVLGVLLPLVQSEQGGLARLWWLFPIAAVLGVAFVRWEYRRVHRDRAVLLDPRLYTRTPGYAIGAAIAAVYFCGFAGIWLVFAMFFQQGLGYTPLQSGLMVTPFALGSAVSAAVAGRLVPRWGRRLTLTGLTMVAAGLGAVALLVPVVAPSAIGYAVAGPLLVAGLGGGMVIAPNTTLTLDRVPTDMAGAAGGALQTGQRIGTAVGVAALASVFHAGITAAGENYPVALSFAMLCSVGFTTIALLLAVVDLRRDPHRRLTEASHGVTKAGPFE</sequence>
<dbReference type="PRINTS" id="PR01036">
    <property type="entry name" value="TCRTETB"/>
</dbReference>
<dbReference type="InterPro" id="IPR011701">
    <property type="entry name" value="MFS"/>
</dbReference>
<reference evidence="5 6" key="1">
    <citation type="submission" date="2016-07" db="EMBL/GenBank/DDBJ databases">
        <title>Draft genome sequence of Prauserella muralis DSM 45305, isolated from a mould-covered wall in an indoor environment.</title>
        <authorList>
            <person name="Ruckert C."/>
            <person name="Albersmeier A."/>
            <person name="Jiang C.-L."/>
            <person name="Jiang Y."/>
            <person name="Kalinowski J."/>
            <person name="Schneider O."/>
            <person name="Winkler A."/>
            <person name="Zotchev S.B."/>
        </authorList>
    </citation>
    <scope>NUCLEOTIDE SEQUENCE [LARGE SCALE GENOMIC DNA]</scope>
    <source>
        <strain evidence="5 6">DSM 45305</strain>
    </source>
</reference>
<evidence type="ECO:0000256" key="1">
    <source>
        <dbReference type="ARBA" id="ARBA00004651"/>
    </source>
</evidence>
<dbReference type="InterPro" id="IPR020846">
    <property type="entry name" value="MFS_dom"/>
</dbReference>
<keyword evidence="2" id="KW-0812">Transmembrane</keyword>
<dbReference type="EMBL" id="MASW01000002">
    <property type="protein sequence ID" value="PXY27220.1"/>
    <property type="molecule type" value="Genomic_DNA"/>
</dbReference>
<dbReference type="PANTHER" id="PTHR42718">
    <property type="entry name" value="MAJOR FACILITATOR SUPERFAMILY MULTIDRUG TRANSPORTER MFSC"/>
    <property type="match status" value="1"/>
</dbReference>
<dbReference type="GO" id="GO:0022857">
    <property type="term" value="F:transmembrane transporter activity"/>
    <property type="evidence" value="ECO:0007669"/>
    <property type="project" value="InterPro"/>
</dbReference>
<gene>
    <name evidence="5" type="ORF">BAY60_12205</name>
</gene>
<comment type="subcellular location">
    <subcellularLocation>
        <location evidence="1">Cell membrane</location>
        <topology evidence="1">Multi-pass membrane protein</topology>
    </subcellularLocation>
</comment>
<dbReference type="GO" id="GO:0005886">
    <property type="term" value="C:plasma membrane"/>
    <property type="evidence" value="ECO:0007669"/>
    <property type="project" value="UniProtKB-SubCell"/>
</dbReference>
<comment type="caution">
    <text evidence="5">The sequence shown here is derived from an EMBL/GenBank/DDBJ whole genome shotgun (WGS) entry which is preliminary data.</text>
</comment>
<dbReference type="PANTHER" id="PTHR42718:SF39">
    <property type="entry name" value="ACTINORHODIN TRANSPORTER-RELATED"/>
    <property type="match status" value="1"/>
</dbReference>
<dbReference type="RefSeq" id="WP_245992477.1">
    <property type="nucleotide sequence ID" value="NZ_MASW01000002.1"/>
</dbReference>
<proteinExistence type="predicted"/>
<dbReference type="PROSITE" id="PS50850">
    <property type="entry name" value="MFS"/>
    <property type="match status" value="1"/>
</dbReference>
<dbReference type="Gene3D" id="1.20.1250.20">
    <property type="entry name" value="MFS general substrate transporter like domains"/>
    <property type="match status" value="1"/>
</dbReference>
<dbReference type="Pfam" id="PF07690">
    <property type="entry name" value="MFS_1"/>
    <property type="match status" value="1"/>
</dbReference>
<name>A0A2V4AZ12_9PSEU</name>
<dbReference type="Gene3D" id="1.20.1720.10">
    <property type="entry name" value="Multidrug resistance protein D"/>
    <property type="match status" value="1"/>
</dbReference>
<evidence type="ECO:0000313" key="5">
    <source>
        <dbReference type="EMBL" id="PXY27220.1"/>
    </source>
</evidence>
<dbReference type="AlphaFoldDB" id="A0A2V4AZ12"/>
<accession>A0A2V4AZ12</accession>
<keyword evidence="6" id="KW-1185">Reference proteome</keyword>
<evidence type="ECO:0000313" key="6">
    <source>
        <dbReference type="Proteomes" id="UP000249915"/>
    </source>
</evidence>
<dbReference type="CDD" id="cd17321">
    <property type="entry name" value="MFS_MMR_MDR_like"/>
    <property type="match status" value="1"/>
</dbReference>
<dbReference type="SUPFAM" id="SSF103473">
    <property type="entry name" value="MFS general substrate transporter"/>
    <property type="match status" value="1"/>
</dbReference>
<protein>
    <submittedName>
        <fullName evidence="5">MFS transporter</fullName>
    </submittedName>
</protein>
<evidence type="ECO:0000256" key="4">
    <source>
        <dbReference type="ARBA" id="ARBA00023136"/>
    </source>
</evidence>
<evidence type="ECO:0000256" key="3">
    <source>
        <dbReference type="ARBA" id="ARBA00022989"/>
    </source>
</evidence>
<keyword evidence="3" id="KW-1133">Transmembrane helix</keyword>
<evidence type="ECO:0000256" key="2">
    <source>
        <dbReference type="ARBA" id="ARBA00022692"/>
    </source>
</evidence>
<keyword evidence="4" id="KW-0472">Membrane</keyword>
<organism evidence="5 6">
    <name type="scientific">Prauserella muralis</name>
    <dbReference type="NCBI Taxonomy" id="588067"/>
    <lineage>
        <taxon>Bacteria</taxon>
        <taxon>Bacillati</taxon>
        <taxon>Actinomycetota</taxon>
        <taxon>Actinomycetes</taxon>
        <taxon>Pseudonocardiales</taxon>
        <taxon>Pseudonocardiaceae</taxon>
        <taxon>Prauserella</taxon>
    </lineage>
</organism>